<feature type="coiled-coil region" evidence="1">
    <location>
        <begin position="3706"/>
        <end position="3733"/>
    </location>
</feature>
<sequence>MVNLTEAGGYVTVQNTVFNRVSICGAVVKNWNEKYPWPQFSGITSASVMGAGHKGFLQKMRKVQMRYVDYYQSKTNPKRTTSFDCTANNGDCFKISITQSSFTNFKFGVPLKSSLDLTNSANGLQYQGAVLNLINYLGRVTVTDSIFQNNIYPYDGCLTLEQSPSAKVITDDLTLLYSIDSQYKLYPLHSLISIQQASRTVLIINNQFTKNTALKGLLNIDISEGVASTLPVIISGNTFTQNSALIESNVINIRKRNTANLLGIDYDTTQKLGCGGIEISSNIFTNNIGCQKANGAIKAYCYDSSLSSDPTIIEYLSSQDTQNFIGDSGQSILLSAMTYSSLSFTTKTETYTSSTTLVVTQYSVNMQALTMKNNNFTQNFAGSNLTIVQIQGYPIVLSSGEIYQSNFNWLPNAYITFSPLYGIQSDKSVLVAVTQLSEISVYSQSVVSITRVLYLQLSTLTLIDNLIYPQADMIQANAILLIDFYGEFTLDQNSVVQNHQGLVNNKYFKTTSITAVGSLASTIELDQIVLYRSIVRTVLIDSITMAGNTYSSKAVLFSFGSEPLQTEFYNIKLLNVAINDASILIKINSTSFTLRDSLFSNIAIANEGALVYFYLKVQTDLQLSNTFTFTNLSLTSITSSAGSQSLFQIDQSYLKMIDAVDYNAITILLKDNLITTCSSTKFFELLGLANAVLNTSYKVLIKIQNKQTYTGLGTGSLVTIGATALTTPNLVEAAFQMSGLSLTSQTGLNILTIEQQIISSTASTIDYKIDFTSSSFLTVSQAHAVKIESLQLTSSGNMSTNFTFDSVQLSSFVQSNLLSVDTFLVNGALFYNNTIALSSSSVMYADQALLTIKEFSLQGIQQTAYLNQTLASLTMFDVFSSVLSIETFTALNSLSIDDKWMLTGFKMQDTNSRTFTVRNPIISRALTSITLSGTFQENFNFIGTSNVSPTFYNIQGMGCLVFRNNTQISADLGILRMHTFDTLSMNVISGTSLLNLGSFLSLTSSLGNVNTLINFVSLNVRNFQNAQLVHMPTSRSLFSQKMNVTEKINLNGCTITSLTNASVIQMGETASYTSALGYVTKETALNNLALTDISGRIVEESQILATALLDIELQHTVFGGTYTSLQNGILYLRDQSLSSTEGKIAARLSIQQASFSSISSLIFNIQQRSFISLLTSTVSHSLLSSTFTDCTSGLLSFGKVTFQSSSDVSIITTVQSLTLTNIGGSLLQKASAFTFYGLPPSSLIETVTFKNVISTGQTGSIYTETSENNTYQSVQPMVYTQTLTVDTSNFTVSETIVPTDPAISMASQLFKAGQDITAYIKLKDSFFLGIGPTLLNVANREFESSGTILDLVQISGCYFANKSLGVSIGATVFTSGTKANITLSLDQSQFKYMKGTAFEIIGVVNSLASNTIQRVQITNSIFNQSLSGVVTIGSSQYATITTVSAITREVYILKCSFLFISRAPSIYIHSHVLTSAAGMIKDTYTLDTLTFDGSIKQAILMESQSITSSASSVSKSLTLTNSNFNYLIDSPLSLGSTTITAHDTITKTVEITNCNVQATANNDMYGVKLEDLTLTSTAGSITNTILIDTVEINLTKGSAFMVGKQLLSANAGSSTVNIAFISVDIFEVYSTAIVIDDIALTTQGNSQFTFSMTGCQLGAIVLDSNQGQAFMSFILASTTFTGLSSNALSIESRQYISTLGSENQVSIDKCEFSQAALSQESDMISLGSINSKSNSGTVNNYFSHTLSITESKFTSIKGSALKQTANTHVTTGAYTSTFLLSSTVFSSLTVTPIILNTLSVQSDSSITYSLTVRESNFTSITGEGILTLLKPLLQSENDLTLSLTFEDIIIEELTLQKQAALQLTDFAFTSDTGAIKISQTMNSVDFTKSNNGLLEFSIDSASALSISSSFKFTDITAAGIILGDALLIFLDNIQVLGTASFTLTASLDIDTITSGSGLVYSLTNIKSNLISSTISLTNFACSSLTSGQCLLYTFDGIVSKTTIMSTVQVQSSSLTQIATPSLSQGVLHTSFGSLTSPSQIKISLTLASSTFTQTTLGPALLFENTKAIVLLTANLMNNQVKQCTTTADAMFVFSDSSLRSGTSTFGTINLVGGTFRKNTGTKTTSILYVDDYQKATTKVRILSGTVFENNIGALTNELYFPSIYSLDVEGVQWKSDSQTGSKLRARFIMRDRQPYHLTIANSVFNCTESGTYIYSVLTQDFKAEILSRVSLISLIQPSSSTPWSTASGTSLTDYFLNNTYFKCQESYKGGVFNLQYGAIVYESGSSYLKNTAFYGGVAYLTGNKTQYTMASPKEVLEDNMAYYGAIVCAEEGQSNQAVEGVIAFLNDDSHLNLGPSVQAYSNTVYKRGLIVALMGSTFYIKDVSIEQNTAYEESVFIYASNVMSYYYANPGTTLQRTLETTKVSLQSSILSCVVKQNTVLNGGRLITVSDGNLYVNDTTFEQNYIQEESLGIFAAQVNLLIENTIFKNDQRTQYYTSINSQQIGDINGAFLSIGRNSSVYILNTTFSGGRGTYGGCISMQGSSQLYISGAKFTSCAGLLGGGIYASNFKSMVIQDSEFSQNIAYRGFAQNVYSQTSKLNLTLRGNTFGSYHNSVFTRDGVLLHIEGNTFTLESPRINSLDILEYGGGLHIVNTQGITSGGRNLFTGLKGGNGGAIMIHNDLSFKVLNYTMQYTLSGIEVYNCTSLGDGGAMHLSNIKDMTLSASILTGNTASIGHGGGINFFCNESTDCSLIITGSTQIQSNTAKIGGGINWNLWKPVIQDGMSRVSGNFGTSYGQDWASFAREIVMVEAESEYLRFFYQQANISEYPKIYTVNGTVLQPRNTKPLTSYIFDSVQSGGLIPTRYFAMLDDEGQVVTSNSGSLIEFSAVKRMVGNFETTVTGVTRFFSAYGVYNASGMKLVSAPSSEQYVTMRVVDAVDLNKPSVMSYLKDAYQTSKFVNYTISMTLRVRSCVKGEGLKSDGQCFQCASGTYLLAEPNEGIPTECKSCPAEKAICLGGTKIGPKPGFWRKNNVTDKFLECKIKSSCMGMIEPKMSDTGECRYGFHGALCSSCIPGYARADKYDCGTCPNPVTNLFRVVGFIIIVIGVIGFLVRSTLAGATKKNIHSVYMKILTNHLQLLSICASFNFQWPEDIMQFFKTGDAVMGSTDVIFSFDCQLDTRGTVDPMQFQAGPREMRIYFMKLIMMSGVPLLVALIATTFWSIVLKRSRQFHLLETKLIATMVIVFFLVHPKITQAMIQMFNCTDFDGDLRLVGDLQVVCWEGLHPTITLGVALPCFIAWGLGIPAGVLVLMFRDREKLDTLAVKEKFGFLYNGYKRSSFFWEIIIMYRKILMIAIAIFMNRIGIIVQALVLLIFLVGFLQLNNMRRPFASRTLNDIEDLSLMTGIVTIYCGIFFITNKDSSSEAFNPAVDFSLPSWGSMMIFLIILLANLIFVLTWGFKFIGIIRSMIKERYQKVYLCLFLCCREDKLQRETEDLAREAKRENIIEKIEEVQFFFKAMKKLYESSSNYEGHSRFMRILYHIEQEKGQIDLTEKKHAYLVSGKMARERKLDPHRMKEIMDEHMLEVEGDFDEKKRPSVRINAAAVDVDSSKRHLRKASSSEDDKVKPYIENETNIDDTRMMHRDHSSIYDFHPSSDPDYSASESRLIKKNSSQSSKLRVFDEMIPFELRRKADVLRQQDEEGGDAVRSRNAIAQLKKFKKKNKNQENNSQEEIIRKQLFIQSQPVSLQNTSSQGPSEHKNEFYPSTDFDHFMPGDDTSKERRLNRGLTKRVQDNQNDGKAYAKEQQPDDKEFDNVSYILGGEALVVQAQAEANPRVQKERKLFRADYGETVMIKQKKDKDDGESEEEKHGTGHDNPNNQDRLLSINEIKQMARNGREWRQDIKITHRLRPTPKKPSEVIATNLSSPENMTEQIINHFDAYSSPDSRMATPMKEEEGEGSSPERRLKLSIAEAEKLHPVQDQKDRLAITLADMIFDFQH</sequence>
<feature type="compositionally biased region" description="Basic and acidic residues" evidence="2">
    <location>
        <begin position="3754"/>
        <end position="3781"/>
    </location>
</feature>
<evidence type="ECO:0000313" key="4">
    <source>
        <dbReference type="EMBL" id="TNV88240.1"/>
    </source>
</evidence>
<feature type="compositionally biased region" description="Polar residues" evidence="2">
    <location>
        <begin position="3742"/>
        <end position="3753"/>
    </location>
</feature>
<organism evidence="4 5">
    <name type="scientific">Halteria grandinella</name>
    <dbReference type="NCBI Taxonomy" id="5974"/>
    <lineage>
        <taxon>Eukaryota</taxon>
        <taxon>Sar</taxon>
        <taxon>Alveolata</taxon>
        <taxon>Ciliophora</taxon>
        <taxon>Intramacronucleata</taxon>
        <taxon>Spirotrichea</taxon>
        <taxon>Stichotrichia</taxon>
        <taxon>Sporadotrichida</taxon>
        <taxon>Halteriidae</taxon>
        <taxon>Halteria</taxon>
    </lineage>
</organism>
<dbReference type="InterPro" id="IPR006626">
    <property type="entry name" value="PbH1"/>
</dbReference>
<keyword evidence="3" id="KW-0472">Membrane</keyword>
<dbReference type="PANTHER" id="PTHR11319:SF35">
    <property type="entry name" value="OUTER MEMBRANE PROTEIN PMPC-RELATED"/>
    <property type="match status" value="1"/>
</dbReference>
<feature type="region of interest" description="Disordered" evidence="2">
    <location>
        <begin position="3650"/>
        <end position="3670"/>
    </location>
</feature>
<accession>A0A8J8P9G6</accession>
<feature type="transmembrane region" description="Helical" evidence="3">
    <location>
        <begin position="3398"/>
        <end position="3415"/>
    </location>
</feature>
<dbReference type="SUPFAM" id="SSF51126">
    <property type="entry name" value="Pectin lyase-like"/>
    <property type="match status" value="1"/>
</dbReference>
<evidence type="ECO:0000313" key="5">
    <source>
        <dbReference type="Proteomes" id="UP000785679"/>
    </source>
</evidence>
<dbReference type="EMBL" id="RRYP01000013">
    <property type="protein sequence ID" value="TNV88240.1"/>
    <property type="molecule type" value="Genomic_DNA"/>
</dbReference>
<dbReference type="InterPro" id="IPR011050">
    <property type="entry name" value="Pectin_lyase_fold/virulence"/>
</dbReference>
<proteinExistence type="predicted"/>
<feature type="region of interest" description="Disordered" evidence="2">
    <location>
        <begin position="3742"/>
        <end position="3807"/>
    </location>
</feature>
<evidence type="ECO:0000256" key="1">
    <source>
        <dbReference type="SAM" id="Coils"/>
    </source>
</evidence>
<feature type="compositionally biased region" description="Basic and acidic residues" evidence="2">
    <location>
        <begin position="3798"/>
        <end position="3807"/>
    </location>
</feature>
<keyword evidence="5" id="KW-1185">Reference proteome</keyword>
<feature type="compositionally biased region" description="Basic and acidic residues" evidence="2">
    <location>
        <begin position="3853"/>
        <end position="3870"/>
    </location>
</feature>
<dbReference type="Proteomes" id="UP000785679">
    <property type="component" value="Unassembled WGS sequence"/>
</dbReference>
<evidence type="ECO:0000256" key="2">
    <source>
        <dbReference type="SAM" id="MobiDB-lite"/>
    </source>
</evidence>
<feature type="region of interest" description="Disordered" evidence="2">
    <location>
        <begin position="3851"/>
        <end position="3878"/>
    </location>
</feature>
<keyword evidence="1" id="KW-0175">Coiled coil</keyword>
<keyword evidence="3" id="KW-0812">Transmembrane</keyword>
<protein>
    <submittedName>
        <fullName evidence="4">Uncharacterized protein</fullName>
    </submittedName>
</protein>
<feature type="transmembrane region" description="Helical" evidence="3">
    <location>
        <begin position="3290"/>
        <end position="3311"/>
    </location>
</feature>
<feature type="region of interest" description="Disordered" evidence="2">
    <location>
        <begin position="3939"/>
        <end position="3961"/>
    </location>
</feature>
<feature type="transmembrane region" description="Helical" evidence="3">
    <location>
        <begin position="3093"/>
        <end position="3111"/>
    </location>
</feature>
<dbReference type="OrthoDB" id="294016at2759"/>
<feature type="transmembrane region" description="Helical" evidence="3">
    <location>
        <begin position="3435"/>
        <end position="3460"/>
    </location>
</feature>
<feature type="transmembrane region" description="Helical" evidence="3">
    <location>
        <begin position="3349"/>
        <end position="3378"/>
    </location>
</feature>
<comment type="caution">
    <text evidence="4">The sequence shown here is derived from an EMBL/GenBank/DDBJ whole genome shotgun (WGS) entry which is preliminary data.</text>
</comment>
<gene>
    <name evidence="4" type="ORF">FGO68_gene1160</name>
</gene>
<keyword evidence="3" id="KW-1133">Transmembrane helix</keyword>
<evidence type="ECO:0000256" key="3">
    <source>
        <dbReference type="SAM" id="Phobius"/>
    </source>
</evidence>
<name>A0A8J8P9G6_HALGN</name>
<dbReference type="SMART" id="SM00710">
    <property type="entry name" value="PbH1"/>
    <property type="match status" value="12"/>
</dbReference>
<reference evidence="4" key="1">
    <citation type="submission" date="2019-06" db="EMBL/GenBank/DDBJ databases">
        <authorList>
            <person name="Zheng W."/>
        </authorList>
    </citation>
    <scope>NUCLEOTIDE SEQUENCE</scope>
    <source>
        <strain evidence="4">QDHG01</strain>
    </source>
</reference>
<dbReference type="PANTHER" id="PTHR11319">
    <property type="entry name" value="G PROTEIN-COUPLED RECEPTOR-RELATED"/>
    <property type="match status" value="1"/>
</dbReference>
<feature type="transmembrane region" description="Helical" evidence="3">
    <location>
        <begin position="3201"/>
        <end position="3222"/>
    </location>
</feature>
<feature type="transmembrane region" description="Helical" evidence="3">
    <location>
        <begin position="3228"/>
        <end position="3247"/>
    </location>
</feature>